<evidence type="ECO:0000259" key="2">
    <source>
        <dbReference type="PROSITE" id="PS51444"/>
    </source>
</evidence>
<name>A0A0M3JJH8_ANISI</name>
<dbReference type="PROSITE" id="PS51444">
    <property type="entry name" value="FH2"/>
    <property type="match status" value="1"/>
</dbReference>
<evidence type="ECO:0000313" key="4">
    <source>
        <dbReference type="Proteomes" id="UP000267096"/>
    </source>
</evidence>
<keyword evidence="4" id="KW-1185">Reference proteome</keyword>
<dbReference type="InterPro" id="IPR042201">
    <property type="entry name" value="FH2_Formin_sf"/>
</dbReference>
<feature type="compositionally biased region" description="Polar residues" evidence="1">
    <location>
        <begin position="64"/>
        <end position="73"/>
    </location>
</feature>
<accession>A0A0M3JJH8</accession>
<feature type="region of interest" description="Disordered" evidence="1">
    <location>
        <begin position="46"/>
        <end position="73"/>
    </location>
</feature>
<evidence type="ECO:0000256" key="1">
    <source>
        <dbReference type="SAM" id="MobiDB-lite"/>
    </source>
</evidence>
<dbReference type="WBParaSite" id="ASIM_0000779901-mRNA-1">
    <property type="protein sequence ID" value="ASIM_0000779901-mRNA-1"/>
    <property type="gene ID" value="ASIM_0000779901"/>
</dbReference>
<feature type="domain" description="FH2" evidence="2">
    <location>
        <begin position="1"/>
        <end position="61"/>
    </location>
</feature>
<reference evidence="3 4" key="2">
    <citation type="submission" date="2018-11" db="EMBL/GenBank/DDBJ databases">
        <authorList>
            <consortium name="Pathogen Informatics"/>
        </authorList>
    </citation>
    <scope>NUCLEOTIDE SEQUENCE [LARGE SCALE GENOMIC DNA]</scope>
</reference>
<proteinExistence type="predicted"/>
<evidence type="ECO:0000313" key="3">
    <source>
        <dbReference type="EMBL" id="VDK29489.1"/>
    </source>
</evidence>
<gene>
    <name evidence="3" type="ORF">ASIM_LOCUS7567</name>
</gene>
<feature type="compositionally biased region" description="Basic and acidic residues" evidence="1">
    <location>
        <begin position="46"/>
        <end position="55"/>
    </location>
</feature>
<dbReference type="Proteomes" id="UP000267096">
    <property type="component" value="Unassembled WGS sequence"/>
</dbReference>
<dbReference type="AlphaFoldDB" id="A0A0M3JJH8"/>
<dbReference type="OrthoDB" id="1104827at2759"/>
<dbReference type="InterPro" id="IPR015425">
    <property type="entry name" value="FH2_Formin"/>
</dbReference>
<dbReference type="Gene3D" id="1.20.58.2220">
    <property type="entry name" value="Formin, FH2 domain"/>
    <property type="match status" value="1"/>
</dbReference>
<reference evidence="5" key="1">
    <citation type="submission" date="2017-02" db="UniProtKB">
        <authorList>
            <consortium name="WormBaseParasite"/>
        </authorList>
    </citation>
    <scope>IDENTIFICATION</scope>
</reference>
<evidence type="ECO:0000313" key="5">
    <source>
        <dbReference type="WBParaSite" id="ASIM_0000779901-mRNA-1"/>
    </source>
</evidence>
<dbReference type="EMBL" id="UYRR01018574">
    <property type="protein sequence ID" value="VDK29489.1"/>
    <property type="molecule type" value="Genomic_DNA"/>
</dbReference>
<sequence>MNSNWKSLHRYYAFDPKKYPMDAFFADMKTFRDQYEHAYRDIEKERELKEREEQRKKRPPFRPIQTNATPSSVNRGVRIDGLLKNGSLFISFIKQISF</sequence>
<protein>
    <submittedName>
        <fullName evidence="5">Protein diaphanous (inferred by orthology to a D. melanogaster protein)</fullName>
    </submittedName>
</protein>
<dbReference type="SUPFAM" id="SSF101447">
    <property type="entry name" value="Formin homology 2 domain (FH2 domain)"/>
    <property type="match status" value="1"/>
</dbReference>
<organism evidence="5">
    <name type="scientific">Anisakis simplex</name>
    <name type="common">Herring worm</name>
    <dbReference type="NCBI Taxonomy" id="6269"/>
    <lineage>
        <taxon>Eukaryota</taxon>
        <taxon>Metazoa</taxon>
        <taxon>Ecdysozoa</taxon>
        <taxon>Nematoda</taxon>
        <taxon>Chromadorea</taxon>
        <taxon>Rhabditida</taxon>
        <taxon>Spirurina</taxon>
        <taxon>Ascaridomorpha</taxon>
        <taxon>Ascaridoidea</taxon>
        <taxon>Anisakidae</taxon>
        <taxon>Anisakis</taxon>
        <taxon>Anisakis simplex complex</taxon>
    </lineage>
</organism>